<dbReference type="OrthoDB" id="10251809at2759"/>
<keyword evidence="1" id="KW-0880">Kelch repeat</keyword>
<evidence type="ECO:0000259" key="4">
    <source>
        <dbReference type="Pfam" id="PF24981"/>
    </source>
</evidence>
<protein>
    <recommendedName>
        <fullName evidence="4">Attractin/MKLN-like beta-propeller domain-containing protein</fullName>
    </recommendedName>
</protein>
<proteinExistence type="predicted"/>
<feature type="chain" id="PRO_5017464439" description="Attractin/MKLN-like beta-propeller domain-containing protein" evidence="3">
    <location>
        <begin position="24"/>
        <end position="359"/>
    </location>
</feature>
<dbReference type="PANTHER" id="PTHR46093">
    <property type="entry name" value="ACYL-COA-BINDING DOMAIN-CONTAINING PROTEIN 5"/>
    <property type="match status" value="1"/>
</dbReference>
<sequence length="359" mass="40074">MRFFQIALFSFLLQCSLFFLVTCLKGRSGQTSVLVGTKLYFFGGKNLAILNVNKVVSNITNEVWYLDLSNSSLFDTATPIWYQDVGMPRGVIMATSCVSLTNNSAVFLIGGRQYLSNSNNISFNSPIFRFDLNNNSLWTIPNITNFNNTFKTRNLIQAVIDKKGKVFIFGGRSYFVNDSDNSPIMYYNDMNIVDINTMSWSTLVIPQAPKSFCYTATLLQTGLIIYIGGVDYNISSGITLVNMSEIRIFDTTNYIWFTKTASGSFIGGRIGHTAVLDQNGNIIIYGGSISIDNVDGLPSFPHLAILNTSTWVWSIPDISPSNTPNPLTFHSAAFYKNYMVIAFGKCIIIMIYFDNKNLL</sequence>
<keyword evidence="6" id="KW-1185">Reference proteome</keyword>
<feature type="domain" description="Attractin/MKLN-like beta-propeller" evidence="4">
    <location>
        <begin position="25"/>
        <end position="287"/>
    </location>
</feature>
<evidence type="ECO:0000256" key="3">
    <source>
        <dbReference type="SAM" id="SignalP"/>
    </source>
</evidence>
<dbReference type="AlphaFoldDB" id="A0A397V5Y8"/>
<organism evidence="5 6">
    <name type="scientific">Gigaspora rosea</name>
    <dbReference type="NCBI Taxonomy" id="44941"/>
    <lineage>
        <taxon>Eukaryota</taxon>
        <taxon>Fungi</taxon>
        <taxon>Fungi incertae sedis</taxon>
        <taxon>Mucoromycota</taxon>
        <taxon>Glomeromycotina</taxon>
        <taxon>Glomeromycetes</taxon>
        <taxon>Diversisporales</taxon>
        <taxon>Gigasporaceae</taxon>
        <taxon>Gigaspora</taxon>
    </lineage>
</organism>
<reference evidence="5 6" key="1">
    <citation type="submission" date="2018-06" db="EMBL/GenBank/DDBJ databases">
        <title>Comparative genomics reveals the genomic features of Rhizophagus irregularis, R. cerebriforme, R. diaphanum and Gigaspora rosea, and their symbiotic lifestyle signature.</title>
        <authorList>
            <person name="Morin E."/>
            <person name="San Clemente H."/>
            <person name="Chen E.C.H."/>
            <person name="De La Providencia I."/>
            <person name="Hainaut M."/>
            <person name="Kuo A."/>
            <person name="Kohler A."/>
            <person name="Murat C."/>
            <person name="Tang N."/>
            <person name="Roy S."/>
            <person name="Loubradou J."/>
            <person name="Henrissat B."/>
            <person name="Grigoriev I.V."/>
            <person name="Corradi N."/>
            <person name="Roux C."/>
            <person name="Martin F.M."/>
        </authorList>
    </citation>
    <scope>NUCLEOTIDE SEQUENCE [LARGE SCALE GENOMIC DNA]</scope>
    <source>
        <strain evidence="5 6">DAOM 194757</strain>
    </source>
</reference>
<evidence type="ECO:0000313" key="5">
    <source>
        <dbReference type="EMBL" id="RIB17845.1"/>
    </source>
</evidence>
<feature type="signal peptide" evidence="3">
    <location>
        <begin position="1"/>
        <end position="23"/>
    </location>
</feature>
<dbReference type="SUPFAM" id="SSF117281">
    <property type="entry name" value="Kelch motif"/>
    <property type="match status" value="1"/>
</dbReference>
<keyword evidence="2" id="KW-0677">Repeat</keyword>
<gene>
    <name evidence="5" type="ORF">C2G38_1394836</name>
</gene>
<evidence type="ECO:0000256" key="1">
    <source>
        <dbReference type="ARBA" id="ARBA00022441"/>
    </source>
</evidence>
<dbReference type="Gene3D" id="2.120.10.80">
    <property type="entry name" value="Kelch-type beta propeller"/>
    <property type="match status" value="2"/>
</dbReference>
<evidence type="ECO:0000313" key="6">
    <source>
        <dbReference type="Proteomes" id="UP000266673"/>
    </source>
</evidence>
<dbReference type="EMBL" id="QKWP01000578">
    <property type="protein sequence ID" value="RIB17845.1"/>
    <property type="molecule type" value="Genomic_DNA"/>
</dbReference>
<dbReference type="InterPro" id="IPR056737">
    <property type="entry name" value="Beta-prop_ATRN-MKLN-like"/>
</dbReference>
<comment type="caution">
    <text evidence="5">The sequence shown here is derived from an EMBL/GenBank/DDBJ whole genome shotgun (WGS) entry which is preliminary data.</text>
</comment>
<dbReference type="InterPro" id="IPR015915">
    <property type="entry name" value="Kelch-typ_b-propeller"/>
</dbReference>
<accession>A0A397V5Y8</accession>
<dbReference type="Proteomes" id="UP000266673">
    <property type="component" value="Unassembled WGS sequence"/>
</dbReference>
<name>A0A397V5Y8_9GLOM</name>
<dbReference type="Pfam" id="PF24981">
    <property type="entry name" value="Beta-prop_ATRN-LZTR1"/>
    <property type="match status" value="1"/>
</dbReference>
<evidence type="ECO:0000256" key="2">
    <source>
        <dbReference type="ARBA" id="ARBA00022737"/>
    </source>
</evidence>
<dbReference type="STRING" id="44941.A0A397V5Y8"/>
<keyword evidence="3" id="KW-0732">Signal</keyword>
<dbReference type="PANTHER" id="PTHR46093:SF18">
    <property type="entry name" value="FIBRONECTIN TYPE-III DOMAIN-CONTAINING PROTEIN"/>
    <property type="match status" value="1"/>
</dbReference>